<accession>A0A2G5S9R1</accession>
<evidence type="ECO:0000313" key="4">
    <source>
        <dbReference type="Proteomes" id="UP000230233"/>
    </source>
</evidence>
<organism evidence="3 4">
    <name type="scientific">Caenorhabditis nigoni</name>
    <dbReference type="NCBI Taxonomy" id="1611254"/>
    <lineage>
        <taxon>Eukaryota</taxon>
        <taxon>Metazoa</taxon>
        <taxon>Ecdysozoa</taxon>
        <taxon>Nematoda</taxon>
        <taxon>Chromadorea</taxon>
        <taxon>Rhabditida</taxon>
        <taxon>Rhabditina</taxon>
        <taxon>Rhabditomorpha</taxon>
        <taxon>Rhabditoidea</taxon>
        <taxon>Rhabditidae</taxon>
        <taxon>Peloderinae</taxon>
        <taxon>Caenorhabditis</taxon>
    </lineage>
</organism>
<dbReference type="STRING" id="1611254.A0A2G5S9R1"/>
<dbReference type="SUPFAM" id="SSF56112">
    <property type="entry name" value="Protein kinase-like (PK-like)"/>
    <property type="match status" value="1"/>
</dbReference>
<dbReference type="AlphaFoldDB" id="A0A2G5S9R1"/>
<dbReference type="GO" id="GO:0005524">
    <property type="term" value="F:ATP binding"/>
    <property type="evidence" value="ECO:0007669"/>
    <property type="project" value="UniProtKB-UniRule"/>
</dbReference>
<dbReference type="PROSITE" id="PS50011">
    <property type="entry name" value="PROTEIN_KINASE_DOM"/>
    <property type="match status" value="1"/>
</dbReference>
<comment type="caution">
    <text evidence="3">The sequence shown here is derived from an EMBL/GenBank/DDBJ whole genome shotgun (WGS) entry which is preliminary data.</text>
</comment>
<sequence>MAANDSEDYVKTGQVLKSSAGDKFEIGRKLGGGQYGQVFDAKHQKKNGEIDGVVALKMVKFGEEDDSEVMKEVQILNLIRDVEHIVELKTVFDFDSDEDHFKVIVTEKMGPSLENLIKDQTLCIPNCIKISHTLLEIFEQFQKLGLCYKDLHSGNLLFCPELLHLKLTDFGLSEMSKRNAHKDPRAFKYIYDACSVALLMVCCRTDQKVITKPECTLADYSNEMRALKESLLESGMIFLMDFVKELISQLKGGEVSYPQLRRALISSQFTSPNKFFILTSSVPVMLA</sequence>
<dbReference type="EMBL" id="PDUG01000058">
    <property type="protein sequence ID" value="PIC11663.1"/>
    <property type="molecule type" value="Genomic_DNA"/>
</dbReference>
<dbReference type="GO" id="GO:0004674">
    <property type="term" value="F:protein serine/threonine kinase activity"/>
    <property type="evidence" value="ECO:0007669"/>
    <property type="project" value="TreeGrafter"/>
</dbReference>
<dbReference type="Proteomes" id="UP000230233">
    <property type="component" value="Unassembled WGS sequence"/>
</dbReference>
<protein>
    <recommendedName>
        <fullName evidence="2">Protein kinase domain-containing protein</fullName>
    </recommendedName>
</protein>
<dbReference type="PROSITE" id="PS00107">
    <property type="entry name" value="PROTEIN_KINASE_ATP"/>
    <property type="match status" value="1"/>
</dbReference>
<dbReference type="SMART" id="SM00220">
    <property type="entry name" value="S_TKc"/>
    <property type="match status" value="1"/>
</dbReference>
<keyword evidence="1" id="KW-0067">ATP-binding</keyword>
<keyword evidence="4" id="KW-1185">Reference proteome</keyword>
<proteinExistence type="predicted"/>
<keyword evidence="1" id="KW-0547">Nucleotide-binding</keyword>
<evidence type="ECO:0000256" key="1">
    <source>
        <dbReference type="PROSITE-ProRule" id="PRU10141"/>
    </source>
</evidence>
<dbReference type="PANTHER" id="PTHR44167">
    <property type="entry name" value="OVARIAN-SPECIFIC SERINE/THREONINE-PROTEIN KINASE LOK-RELATED"/>
    <property type="match status" value="1"/>
</dbReference>
<gene>
    <name evidence="3" type="ORF">B9Z55_028944</name>
</gene>
<dbReference type="Pfam" id="PF00069">
    <property type="entry name" value="Pkinase"/>
    <property type="match status" value="1"/>
</dbReference>
<evidence type="ECO:0000259" key="2">
    <source>
        <dbReference type="PROSITE" id="PS50011"/>
    </source>
</evidence>
<dbReference type="GO" id="GO:0044773">
    <property type="term" value="P:mitotic DNA damage checkpoint signaling"/>
    <property type="evidence" value="ECO:0007669"/>
    <property type="project" value="TreeGrafter"/>
</dbReference>
<dbReference type="PANTHER" id="PTHR44167:SF24">
    <property type="entry name" value="SERINE_THREONINE-PROTEIN KINASE CHK2"/>
    <property type="match status" value="1"/>
</dbReference>
<reference evidence="4" key="1">
    <citation type="submission" date="2017-10" db="EMBL/GenBank/DDBJ databases">
        <title>Rapid genome shrinkage in a self-fertile nematode reveals novel sperm competition proteins.</title>
        <authorList>
            <person name="Yin D."/>
            <person name="Schwarz E.M."/>
            <person name="Thomas C.G."/>
            <person name="Felde R.L."/>
            <person name="Korf I.F."/>
            <person name="Cutter A.D."/>
            <person name="Schartner C.M."/>
            <person name="Ralston E.J."/>
            <person name="Meyer B.J."/>
            <person name="Haag E.S."/>
        </authorList>
    </citation>
    <scope>NUCLEOTIDE SEQUENCE [LARGE SCALE GENOMIC DNA]</scope>
    <source>
        <strain evidence="4">JU1422</strain>
    </source>
</reference>
<feature type="binding site" evidence="1">
    <location>
        <position position="57"/>
    </location>
    <ligand>
        <name>ATP</name>
        <dbReference type="ChEBI" id="CHEBI:30616"/>
    </ligand>
</feature>
<feature type="domain" description="Protein kinase" evidence="2">
    <location>
        <begin position="24"/>
        <end position="287"/>
    </location>
</feature>
<evidence type="ECO:0000313" key="3">
    <source>
        <dbReference type="EMBL" id="PIC11663.1"/>
    </source>
</evidence>
<dbReference type="InterPro" id="IPR000719">
    <property type="entry name" value="Prot_kinase_dom"/>
</dbReference>
<dbReference type="Gene3D" id="1.10.510.10">
    <property type="entry name" value="Transferase(Phosphotransferase) domain 1"/>
    <property type="match status" value="1"/>
</dbReference>
<name>A0A2G5S9R1_9PELO</name>
<dbReference type="InterPro" id="IPR017441">
    <property type="entry name" value="Protein_kinase_ATP_BS"/>
</dbReference>
<dbReference type="InterPro" id="IPR011009">
    <property type="entry name" value="Kinase-like_dom_sf"/>
</dbReference>
<dbReference type="GO" id="GO:0005634">
    <property type="term" value="C:nucleus"/>
    <property type="evidence" value="ECO:0007669"/>
    <property type="project" value="TreeGrafter"/>
</dbReference>